<sequence>MVYQRSFKVTKTRKPSFQKSRLARIIEETPSDPHLINTFHQQNPIRGKLEVESVPLSYRNPQHPLNISLYHNGVYFTLEECQLICALRHLSGDDDLVSEVVKHERKSSQPVNCDGLGIRLEEANLSNIRDLVILPILANVAAAEVKAQNAYKRWMEFMTGVVWEYQKRGWHQELLNMAPRPFHWMSLVPRKPPSTRLLFGELNDTQYSWDEPGWDMGPPTNMEMAWQ</sequence>
<dbReference type="Proteomes" id="UP000664534">
    <property type="component" value="Unassembled WGS sequence"/>
</dbReference>
<accession>A0A8H3IZM1</accession>
<dbReference type="AlphaFoldDB" id="A0A8H3IZM1"/>
<comment type="caution">
    <text evidence="1">The sequence shown here is derived from an EMBL/GenBank/DDBJ whole genome shotgun (WGS) entry which is preliminary data.</text>
</comment>
<organism evidence="1 2">
    <name type="scientific">Imshaugia aleurites</name>
    <dbReference type="NCBI Taxonomy" id="172621"/>
    <lineage>
        <taxon>Eukaryota</taxon>
        <taxon>Fungi</taxon>
        <taxon>Dikarya</taxon>
        <taxon>Ascomycota</taxon>
        <taxon>Pezizomycotina</taxon>
        <taxon>Lecanoromycetes</taxon>
        <taxon>OSLEUM clade</taxon>
        <taxon>Lecanoromycetidae</taxon>
        <taxon>Lecanorales</taxon>
        <taxon>Lecanorineae</taxon>
        <taxon>Parmeliaceae</taxon>
        <taxon>Imshaugia</taxon>
    </lineage>
</organism>
<reference evidence="1" key="1">
    <citation type="submission" date="2021-03" db="EMBL/GenBank/DDBJ databases">
        <authorList>
            <person name="Tagirdzhanova G."/>
        </authorList>
    </citation>
    <scope>NUCLEOTIDE SEQUENCE</scope>
</reference>
<dbReference type="OrthoDB" id="5413056at2759"/>
<protein>
    <submittedName>
        <fullName evidence="1">Uncharacterized protein</fullName>
    </submittedName>
</protein>
<evidence type="ECO:0000313" key="1">
    <source>
        <dbReference type="EMBL" id="CAF9935544.1"/>
    </source>
</evidence>
<evidence type="ECO:0000313" key="2">
    <source>
        <dbReference type="Proteomes" id="UP000664534"/>
    </source>
</evidence>
<dbReference type="EMBL" id="CAJPDT010000084">
    <property type="protein sequence ID" value="CAF9935544.1"/>
    <property type="molecule type" value="Genomic_DNA"/>
</dbReference>
<proteinExistence type="predicted"/>
<name>A0A8H3IZM1_9LECA</name>
<keyword evidence="2" id="KW-1185">Reference proteome</keyword>
<gene>
    <name evidence="1" type="ORF">IMSHALPRED_010267</name>
</gene>